<keyword evidence="1" id="KW-0540">Nuclease</keyword>
<evidence type="ECO:0000313" key="11">
    <source>
        <dbReference type="EMBL" id="GAY72561.1"/>
    </source>
</evidence>
<keyword evidence="5" id="KW-0347">Helicase</keyword>
<evidence type="ECO:0000259" key="10">
    <source>
        <dbReference type="Pfam" id="PF21445"/>
    </source>
</evidence>
<dbReference type="GO" id="GO:0005524">
    <property type="term" value="F:ATP binding"/>
    <property type="evidence" value="ECO:0007669"/>
    <property type="project" value="UniProtKB-KW"/>
</dbReference>
<dbReference type="GO" id="GO:0003677">
    <property type="term" value="F:DNA binding"/>
    <property type="evidence" value="ECO:0007669"/>
    <property type="project" value="UniProtKB-KW"/>
</dbReference>
<sequence length="737" mass="84972">MSLQFLLSTASQDSVDEVIKLIKQEQTQKPMDQFFYLVPNHIKFESEVRVIAGLSDSDKVAAESNIQVLSFSRLAWYFMRNTPEYQKQRLSSAGINMLLYQIITDNEDKLVLFNQEVHQPGFLDQLAKQVAEFQSGNVLPTDLVQIQENQSSGLPNDLQDKLQDFAIIYTEFQRIVDENFFDSHNGLNLLSNFLADPKNDISHFHFYIQGFSRFTAQELKLVETLITKGQSTLVALNLDKPYPVEKPDVMDFFHVPGRVFNQLYKFASENKVPYLPVLTASKSRVTSDIKKLERYWIESASMSPIENSKLTNQDSLQIIHVENRYSELDQVATRIRQMVANGDYRYSDFLVLTRNLSSYHNILQPVFDNLEIPYFEDIQRAMSDHSLVELLSSLFDIYKPGRKRNYRYDDIMRFLKSELILPEVDGHPMDIDEYRDAVALTENLVLKNGYEDYRWLQPEDWQYKWVNDDDVHQVLSDKDLEITKKINLIRHLIKDMLPPFFKNLYRSKTNREAATVLFNFLVSSGVVARLQQWRDSALDDGNVNTSDQIDQVYRTMCSLLDECVSILGDNQFDSEEFWNLIYSGFEGSEYSMVPSTLDQVTVSESGMVQSATRKVTFIMGATDDNMPAVSDSENLFGDDDVNQLQNVLPEDRFISDPAEMQMAFEPFLNYLAFLTPSDRLIFTYANDQMADDNIKISPYVSRIANHFGVKEQVVKAIPANQDQAVSYIGSKKVRCII</sequence>
<proteinExistence type="predicted"/>
<keyword evidence="7" id="KW-0067">ATP-binding</keyword>
<dbReference type="SUPFAM" id="SSF52540">
    <property type="entry name" value="P-loop containing nucleoside triphosphate hydrolases"/>
    <property type="match status" value="1"/>
</dbReference>
<evidence type="ECO:0000256" key="3">
    <source>
        <dbReference type="ARBA" id="ARBA00022763"/>
    </source>
</evidence>
<dbReference type="Proteomes" id="UP000286974">
    <property type="component" value="Unassembled WGS sequence"/>
</dbReference>
<gene>
    <name evidence="11" type="ORF">NBRC111893_707</name>
</gene>
<evidence type="ECO:0000256" key="9">
    <source>
        <dbReference type="ARBA" id="ARBA00023204"/>
    </source>
</evidence>
<dbReference type="PANTHER" id="PTHR30591:SF1">
    <property type="entry name" value="RECBCD ENZYME SUBUNIT RECC"/>
    <property type="match status" value="1"/>
</dbReference>
<evidence type="ECO:0000256" key="6">
    <source>
        <dbReference type="ARBA" id="ARBA00022839"/>
    </source>
</evidence>
<evidence type="ECO:0000256" key="7">
    <source>
        <dbReference type="ARBA" id="ARBA00022840"/>
    </source>
</evidence>
<keyword evidence="8" id="KW-0238">DNA-binding</keyword>
<comment type="caution">
    <text evidence="11">The sequence shown here is derived from an EMBL/GenBank/DDBJ whole genome shotgun (WGS) entry which is preliminary data.</text>
</comment>
<dbReference type="Gene3D" id="3.40.50.300">
    <property type="entry name" value="P-loop containing nucleotide triphosphate hydrolases"/>
    <property type="match status" value="4"/>
</dbReference>
<keyword evidence="12" id="KW-1185">Reference proteome</keyword>
<dbReference type="AlphaFoldDB" id="A0A401FK05"/>
<protein>
    <submittedName>
        <fullName evidence="11">ATP-dependent nuclease, subunit B</fullName>
    </submittedName>
</protein>
<evidence type="ECO:0000256" key="2">
    <source>
        <dbReference type="ARBA" id="ARBA00022741"/>
    </source>
</evidence>
<reference evidence="11 12" key="1">
    <citation type="submission" date="2017-11" db="EMBL/GenBank/DDBJ databases">
        <title>Draft Genome Sequence of Lactobacillus curieae NBRC 111893 isolated from Koso, a Japanese sugar-Vegetable Fermented Beverage.</title>
        <authorList>
            <person name="Chiou T.Y."/>
            <person name="Oshima K."/>
            <person name="Suda W."/>
            <person name="Hattori M."/>
            <person name="Takahashi T."/>
        </authorList>
    </citation>
    <scope>NUCLEOTIDE SEQUENCE [LARGE SCALE GENOMIC DNA]</scope>
    <source>
        <strain evidence="11 12">NBRC111893</strain>
    </source>
</reference>
<dbReference type="RefSeq" id="WP_225417505.1">
    <property type="nucleotide sequence ID" value="NZ_BEXA01000001.1"/>
</dbReference>
<keyword evidence="6" id="KW-0269">Exonuclease</keyword>
<dbReference type="STRING" id="1138822.PL11_004580"/>
<evidence type="ECO:0000256" key="8">
    <source>
        <dbReference type="ARBA" id="ARBA00023125"/>
    </source>
</evidence>
<dbReference type="InterPro" id="IPR049035">
    <property type="entry name" value="ADDB_N"/>
</dbReference>
<dbReference type="EMBL" id="BEXA01000001">
    <property type="protein sequence ID" value="GAY72561.1"/>
    <property type="molecule type" value="Genomic_DNA"/>
</dbReference>
<accession>A0A401FK05</accession>
<evidence type="ECO:0000256" key="4">
    <source>
        <dbReference type="ARBA" id="ARBA00022801"/>
    </source>
</evidence>
<keyword evidence="4" id="KW-0378">Hydrolase</keyword>
<evidence type="ECO:0000256" key="1">
    <source>
        <dbReference type="ARBA" id="ARBA00022722"/>
    </source>
</evidence>
<dbReference type="GO" id="GO:0004527">
    <property type="term" value="F:exonuclease activity"/>
    <property type="evidence" value="ECO:0007669"/>
    <property type="project" value="UniProtKB-KW"/>
</dbReference>
<keyword evidence="3" id="KW-0227">DNA damage</keyword>
<dbReference type="GO" id="GO:0004386">
    <property type="term" value="F:helicase activity"/>
    <property type="evidence" value="ECO:0007669"/>
    <property type="project" value="UniProtKB-KW"/>
</dbReference>
<name>A0A401FK05_9LACO</name>
<dbReference type="Pfam" id="PF21445">
    <property type="entry name" value="ADDB_N"/>
    <property type="match status" value="1"/>
</dbReference>
<dbReference type="GO" id="GO:0006310">
    <property type="term" value="P:DNA recombination"/>
    <property type="evidence" value="ECO:0007669"/>
    <property type="project" value="TreeGrafter"/>
</dbReference>
<evidence type="ECO:0000256" key="5">
    <source>
        <dbReference type="ARBA" id="ARBA00022806"/>
    </source>
</evidence>
<dbReference type="GO" id="GO:0006281">
    <property type="term" value="P:DNA repair"/>
    <property type="evidence" value="ECO:0007669"/>
    <property type="project" value="UniProtKB-KW"/>
</dbReference>
<evidence type="ECO:0000313" key="12">
    <source>
        <dbReference type="Proteomes" id="UP000286974"/>
    </source>
</evidence>
<keyword evidence="2" id="KW-0547">Nucleotide-binding</keyword>
<dbReference type="InterPro" id="IPR027417">
    <property type="entry name" value="P-loop_NTPase"/>
</dbReference>
<dbReference type="PANTHER" id="PTHR30591">
    <property type="entry name" value="RECBCD ENZYME SUBUNIT RECC"/>
    <property type="match status" value="1"/>
</dbReference>
<feature type="domain" description="ATP-dependent helicase/deoxyribonuclease subunit B N-terminal" evidence="10">
    <location>
        <begin position="6"/>
        <end position="289"/>
    </location>
</feature>
<organism evidence="11 12">
    <name type="scientific">Lentilactobacillus kosonis</name>
    <dbReference type="NCBI Taxonomy" id="2810561"/>
    <lineage>
        <taxon>Bacteria</taxon>
        <taxon>Bacillati</taxon>
        <taxon>Bacillota</taxon>
        <taxon>Bacilli</taxon>
        <taxon>Lactobacillales</taxon>
        <taxon>Lactobacillaceae</taxon>
        <taxon>Lentilactobacillus</taxon>
    </lineage>
</organism>
<keyword evidence="9" id="KW-0234">DNA repair</keyword>